<keyword evidence="2" id="KW-1185">Reference proteome</keyword>
<accession>A0A9W7DEA0</accession>
<proteinExistence type="predicted"/>
<organism evidence="1 2">
    <name type="scientific">Ambrosiozyma monospora</name>
    <name type="common">Yeast</name>
    <name type="synonym">Endomycopsis monosporus</name>
    <dbReference type="NCBI Taxonomy" id="43982"/>
    <lineage>
        <taxon>Eukaryota</taxon>
        <taxon>Fungi</taxon>
        <taxon>Dikarya</taxon>
        <taxon>Ascomycota</taxon>
        <taxon>Saccharomycotina</taxon>
        <taxon>Pichiomycetes</taxon>
        <taxon>Pichiales</taxon>
        <taxon>Pichiaceae</taxon>
        <taxon>Ambrosiozyma</taxon>
    </lineage>
</organism>
<dbReference type="AlphaFoldDB" id="A0A9W7DEA0"/>
<sequence>MVLENFSAEYEIVLSGFRSLKKFEISHSVLNKFPSLPESLRKLSIRYVNDLTMSDMDHGITLPTRLCSLTWHGNLSCFSLPKILNIDKLLDLKNVWIEIDPLLSNDLYDKEFDLNDRVTKNFLRVSNACTIGQLQQFISQLPSELEILWLNIHGFIRADLDDYSACCPDQVSFQHFTKLDYLQFNCFSDSNFTLNVSNLPGIDHIAFRSPPVLSGCFAQGIRSLKVNLELYGESLSYFFSHFISKLNRLACLSITIDEKSSADLRDVAFPSQLCFLKIEFCRQHRWNANEIRYGCIFLDTLPVQLKSLSLFLPVGAQHAIIVDDRKGESISSLSKRISILGWRATWIQYSHFDCDEESFGIESLFAS</sequence>
<dbReference type="Proteomes" id="UP001165063">
    <property type="component" value="Unassembled WGS sequence"/>
</dbReference>
<comment type="caution">
    <text evidence="1">The sequence shown here is derived from an EMBL/GenBank/DDBJ whole genome shotgun (WGS) entry which is preliminary data.</text>
</comment>
<protein>
    <submittedName>
        <fullName evidence="1">Unnamed protein product</fullName>
    </submittedName>
</protein>
<gene>
    <name evidence="1" type="ORF">Amon01_000258700</name>
</gene>
<evidence type="ECO:0000313" key="1">
    <source>
        <dbReference type="EMBL" id="GMG22301.1"/>
    </source>
</evidence>
<dbReference type="EMBL" id="BSXU01000965">
    <property type="protein sequence ID" value="GMG22301.1"/>
    <property type="molecule type" value="Genomic_DNA"/>
</dbReference>
<name>A0A9W7DEA0_AMBMO</name>
<reference evidence="1" key="1">
    <citation type="submission" date="2023-04" db="EMBL/GenBank/DDBJ databases">
        <title>Ambrosiozyma monospora NBRC 1965.</title>
        <authorList>
            <person name="Ichikawa N."/>
            <person name="Sato H."/>
            <person name="Tonouchi N."/>
        </authorList>
    </citation>
    <scope>NUCLEOTIDE SEQUENCE</scope>
    <source>
        <strain evidence="1">NBRC 1965</strain>
    </source>
</reference>
<evidence type="ECO:0000313" key="2">
    <source>
        <dbReference type="Proteomes" id="UP001165063"/>
    </source>
</evidence>